<gene>
    <name evidence="1" type="primary">LOC114346101</name>
</gene>
<organism evidence="1">
    <name type="scientific">Diabrotica virgifera virgifera</name>
    <name type="common">western corn rootworm</name>
    <dbReference type="NCBI Taxonomy" id="50390"/>
    <lineage>
        <taxon>Eukaryota</taxon>
        <taxon>Metazoa</taxon>
        <taxon>Ecdysozoa</taxon>
        <taxon>Arthropoda</taxon>
        <taxon>Hexapoda</taxon>
        <taxon>Insecta</taxon>
        <taxon>Pterygota</taxon>
        <taxon>Neoptera</taxon>
        <taxon>Endopterygota</taxon>
        <taxon>Coleoptera</taxon>
        <taxon>Polyphaga</taxon>
        <taxon>Cucujiformia</taxon>
        <taxon>Chrysomeloidea</taxon>
        <taxon>Chrysomelidae</taxon>
        <taxon>Galerucinae</taxon>
        <taxon>Diabroticina</taxon>
        <taxon>Diabroticites</taxon>
        <taxon>Diabrotica</taxon>
    </lineage>
</organism>
<dbReference type="RefSeq" id="XP_028152691.1">
    <property type="nucleotide sequence ID" value="XM_028296890.1"/>
</dbReference>
<dbReference type="AlphaFoldDB" id="A0A6P7GS87"/>
<protein>
    <submittedName>
        <fullName evidence="1">Uncharacterized protein LOC114346101</fullName>
    </submittedName>
</protein>
<dbReference type="InParanoid" id="A0A6P7GS87"/>
<name>A0A6P7GS87_DIAVI</name>
<sequence length="168" mass="19348">MLKTLIQQSHILRGLVTETLAEVRELRKEFKQSHITTNDSDTGHKFFQSYGMPVQNEEEFSIIEEALQNKDILLNTITEVSKLGGATLYDFVRRAMVLILTNEFANEYSWLDRKGKKPFHTTNIAKMIIRSAEVAGLTNSQKETEVSIQTWLQRAPDRRNSGKIMKNF</sequence>
<proteinExistence type="predicted"/>
<reference evidence="1" key="1">
    <citation type="submission" date="2025-08" db="UniProtKB">
        <authorList>
            <consortium name="RefSeq"/>
        </authorList>
    </citation>
    <scope>IDENTIFICATION</scope>
    <source>
        <tissue evidence="1">Whole insect</tissue>
    </source>
</reference>
<accession>A0A6P7GS87</accession>
<dbReference type="PANTHER" id="PTHR34153:SF2">
    <property type="entry name" value="SI:CH211-262H13.3-RELATED"/>
    <property type="match status" value="1"/>
</dbReference>
<evidence type="ECO:0000313" key="1">
    <source>
        <dbReference type="RefSeq" id="XP_028152691.1"/>
    </source>
</evidence>
<dbReference type="PANTHER" id="PTHR34153">
    <property type="entry name" value="SI:CH211-262H13.3-RELATED-RELATED"/>
    <property type="match status" value="1"/>
</dbReference>